<dbReference type="InterPro" id="IPR051799">
    <property type="entry name" value="NADH_flavin_oxidoreductase"/>
</dbReference>
<feature type="domain" description="NADH:flavin oxidoreductase/NADH oxidase N-terminal" evidence="3">
    <location>
        <begin position="6"/>
        <end position="333"/>
    </location>
</feature>
<sequence>MDNFLKPYRFSNGLQINNRIVMAPMTTQSSFFDGNVTSDELRFYRRRSGVGMIITAVANVNSRGKGFEGELSAAEDRLLPSLTELAGTIKLRGSKAILQIFSAGRMTNSKILRGQQPQSASAVAAVRPQAEVPAAMTTDEIRKLITDFGKATRRAILAGFDGVELHGANTYLLQQFFSPHSNRRHDQWGGSLQNRLKLPLAVIEEVHQVIQRYARQPFLLGYRFSPEEIETPGIRLADTLELVDALAQSPVDYLHTSLGQAWRPAIKSAPSASPINQQILTVLQQRKPLIVVGNLASPTEVSETLAQGATFAAMGRELLREPEWLTKVQAGHPERLRYQLNSHEMDELDIPRGMQSFLTTNFAETMNFN</sequence>
<evidence type="ECO:0000256" key="1">
    <source>
        <dbReference type="ARBA" id="ARBA00022630"/>
    </source>
</evidence>
<name>A0A0R1VVK6_9LACO</name>
<dbReference type="GO" id="GO:0016491">
    <property type="term" value="F:oxidoreductase activity"/>
    <property type="evidence" value="ECO:0007669"/>
    <property type="project" value="UniProtKB-KW"/>
</dbReference>
<organism evidence="4 5">
    <name type="scientific">Liquorilactobacillus ghanensis DSM 18630</name>
    <dbReference type="NCBI Taxonomy" id="1423750"/>
    <lineage>
        <taxon>Bacteria</taxon>
        <taxon>Bacillati</taxon>
        <taxon>Bacillota</taxon>
        <taxon>Bacilli</taxon>
        <taxon>Lactobacillales</taxon>
        <taxon>Lactobacillaceae</taxon>
        <taxon>Liquorilactobacillus</taxon>
    </lineage>
</organism>
<evidence type="ECO:0000256" key="2">
    <source>
        <dbReference type="ARBA" id="ARBA00023002"/>
    </source>
</evidence>
<evidence type="ECO:0000259" key="3">
    <source>
        <dbReference type="Pfam" id="PF00724"/>
    </source>
</evidence>
<dbReference type="RefSeq" id="WP_057872040.1">
    <property type="nucleotide sequence ID" value="NZ_AZGB01000018.1"/>
</dbReference>
<reference evidence="4 5" key="1">
    <citation type="journal article" date="2015" name="Genome Announc.">
        <title>Expanding the biotechnology potential of lactobacilli through comparative genomics of 213 strains and associated genera.</title>
        <authorList>
            <person name="Sun Z."/>
            <person name="Harris H.M."/>
            <person name="McCann A."/>
            <person name="Guo C."/>
            <person name="Argimon S."/>
            <person name="Zhang W."/>
            <person name="Yang X."/>
            <person name="Jeffery I.B."/>
            <person name="Cooney J.C."/>
            <person name="Kagawa T.F."/>
            <person name="Liu W."/>
            <person name="Song Y."/>
            <person name="Salvetti E."/>
            <person name="Wrobel A."/>
            <person name="Rasinkangas P."/>
            <person name="Parkhill J."/>
            <person name="Rea M.C."/>
            <person name="O'Sullivan O."/>
            <person name="Ritari J."/>
            <person name="Douillard F.P."/>
            <person name="Paul Ross R."/>
            <person name="Yang R."/>
            <person name="Briner A.E."/>
            <person name="Felis G.E."/>
            <person name="de Vos W.M."/>
            <person name="Barrangou R."/>
            <person name="Klaenhammer T.R."/>
            <person name="Caufield P.W."/>
            <person name="Cui Y."/>
            <person name="Zhang H."/>
            <person name="O'Toole P.W."/>
        </authorList>
    </citation>
    <scope>NUCLEOTIDE SEQUENCE [LARGE SCALE GENOMIC DNA]</scope>
    <source>
        <strain evidence="4 5">DSM 18630</strain>
    </source>
</reference>
<evidence type="ECO:0000313" key="5">
    <source>
        <dbReference type="Proteomes" id="UP000051451"/>
    </source>
</evidence>
<comment type="caution">
    <text evidence="4">The sequence shown here is derived from an EMBL/GenBank/DDBJ whole genome shotgun (WGS) entry which is preliminary data.</text>
</comment>
<proteinExistence type="predicted"/>
<dbReference type="PATRIC" id="fig|1423750.3.peg.1330"/>
<dbReference type="OrthoDB" id="9772736at2"/>
<keyword evidence="5" id="KW-1185">Reference proteome</keyword>
<keyword evidence="2" id="KW-0560">Oxidoreductase</keyword>
<dbReference type="SUPFAM" id="SSF51395">
    <property type="entry name" value="FMN-linked oxidoreductases"/>
    <property type="match status" value="1"/>
</dbReference>
<dbReference type="Pfam" id="PF00724">
    <property type="entry name" value="Oxidored_FMN"/>
    <property type="match status" value="1"/>
</dbReference>
<accession>A0A0R1VVK6</accession>
<dbReference type="EMBL" id="AZGB01000018">
    <property type="protein sequence ID" value="KRM05596.1"/>
    <property type="molecule type" value="Genomic_DNA"/>
</dbReference>
<dbReference type="GeneID" id="98319311"/>
<evidence type="ECO:0000313" key="4">
    <source>
        <dbReference type="EMBL" id="KRM05596.1"/>
    </source>
</evidence>
<gene>
    <name evidence="4" type="ORF">FC89_GL001299</name>
</gene>
<dbReference type="InterPro" id="IPR001155">
    <property type="entry name" value="OxRdtase_FMN_N"/>
</dbReference>
<dbReference type="PANTHER" id="PTHR43656">
    <property type="entry name" value="BINDING OXIDOREDUCTASE, PUTATIVE (AFU_ORTHOLOGUE AFUA_2G08260)-RELATED"/>
    <property type="match status" value="1"/>
</dbReference>
<dbReference type="GO" id="GO:0010181">
    <property type="term" value="F:FMN binding"/>
    <property type="evidence" value="ECO:0007669"/>
    <property type="project" value="InterPro"/>
</dbReference>
<dbReference type="CDD" id="cd04735">
    <property type="entry name" value="OYE_like_4_FMN"/>
    <property type="match status" value="1"/>
</dbReference>
<dbReference type="InterPro" id="IPR013785">
    <property type="entry name" value="Aldolase_TIM"/>
</dbReference>
<dbReference type="PANTHER" id="PTHR43656:SF2">
    <property type="entry name" value="BINDING OXIDOREDUCTASE, PUTATIVE (AFU_ORTHOLOGUE AFUA_2G08260)-RELATED"/>
    <property type="match status" value="1"/>
</dbReference>
<dbReference type="Gene3D" id="3.20.20.70">
    <property type="entry name" value="Aldolase class I"/>
    <property type="match status" value="1"/>
</dbReference>
<dbReference type="STRING" id="1423750.FC89_GL001299"/>
<keyword evidence="1" id="KW-0285">Flavoprotein</keyword>
<protein>
    <submittedName>
        <fullName evidence="4">NADPH dehydrogenase</fullName>
    </submittedName>
</protein>
<dbReference type="Proteomes" id="UP000051451">
    <property type="component" value="Unassembled WGS sequence"/>
</dbReference>
<dbReference type="AlphaFoldDB" id="A0A0R1VVK6"/>